<dbReference type="Proteomes" id="UP000326565">
    <property type="component" value="Unassembled WGS sequence"/>
</dbReference>
<feature type="domain" description="Rhodopsin" evidence="7">
    <location>
        <begin position="29"/>
        <end position="264"/>
    </location>
</feature>
<feature type="transmembrane region" description="Helical" evidence="6">
    <location>
        <begin position="123"/>
        <end position="145"/>
    </location>
</feature>
<feature type="transmembrane region" description="Helical" evidence="6">
    <location>
        <begin position="239"/>
        <end position="259"/>
    </location>
</feature>
<evidence type="ECO:0000259" key="7">
    <source>
        <dbReference type="Pfam" id="PF20684"/>
    </source>
</evidence>
<proteinExistence type="inferred from homology"/>
<feature type="transmembrane region" description="Helical" evidence="6">
    <location>
        <begin position="197"/>
        <end position="219"/>
    </location>
</feature>
<keyword evidence="9" id="KW-1185">Reference proteome</keyword>
<sequence length="383" mass="43389">MESDQGNLQQWSIATTASVTVLAFVTVCLRLLARYERKQKLWWDDYMVIFSMLWNLVVVGFIYAMIKEGMGLHADTIPMENVVMIAKYLVVAEVLYVFNLVWTKLSILLMYYRIFRFPYFKTWAYIIGTFVILWVICITFLFIFICVPVQKLWYPQIPGHCINQVGTWIANAISTIATDLVILLLPIPQVWKLQLRISEKIAVLIAFSLGFFVVFASAYRFSVLFTYTAADSSYTLAPTVGWTAIEMSAGIVSANLPTLRPALRFGARILGLHGRLPALFRSTNGTMSKTSDAATGPSRTVDSTATIIQHTERPKRHSFYYLPDESDSAGEQARMEASFRPDYDNAKTYTNVLGPRISGRLSGDEVPLNGIRVDREFTQTTKR</sequence>
<evidence type="ECO:0000256" key="1">
    <source>
        <dbReference type="ARBA" id="ARBA00004141"/>
    </source>
</evidence>
<comment type="subcellular location">
    <subcellularLocation>
        <location evidence="1">Membrane</location>
        <topology evidence="1">Multi-pass membrane protein</topology>
    </subcellularLocation>
</comment>
<dbReference type="GO" id="GO:0016020">
    <property type="term" value="C:membrane"/>
    <property type="evidence" value="ECO:0007669"/>
    <property type="project" value="UniProtKB-SubCell"/>
</dbReference>
<dbReference type="Pfam" id="PF20684">
    <property type="entry name" value="Fung_rhodopsin"/>
    <property type="match status" value="1"/>
</dbReference>
<dbReference type="InterPro" id="IPR049326">
    <property type="entry name" value="Rhodopsin_dom_fungi"/>
</dbReference>
<feature type="transmembrane region" description="Helical" evidence="6">
    <location>
        <begin position="45"/>
        <end position="66"/>
    </location>
</feature>
<evidence type="ECO:0000256" key="2">
    <source>
        <dbReference type="ARBA" id="ARBA00022692"/>
    </source>
</evidence>
<evidence type="ECO:0000256" key="6">
    <source>
        <dbReference type="SAM" id="Phobius"/>
    </source>
</evidence>
<evidence type="ECO:0000313" key="9">
    <source>
        <dbReference type="Proteomes" id="UP000326565"/>
    </source>
</evidence>
<dbReference type="InterPro" id="IPR052337">
    <property type="entry name" value="SAT4-like"/>
</dbReference>
<gene>
    <name evidence="8" type="ORF">BDV29DRAFT_194732</name>
</gene>
<keyword evidence="3 6" id="KW-1133">Transmembrane helix</keyword>
<evidence type="ECO:0000313" key="8">
    <source>
        <dbReference type="EMBL" id="KAB8069638.1"/>
    </source>
</evidence>
<dbReference type="OrthoDB" id="10017208at2759"/>
<name>A0A5N5WM62_9EURO</name>
<keyword evidence="4 6" id="KW-0472">Membrane</keyword>
<feature type="transmembrane region" description="Helical" evidence="6">
    <location>
        <begin position="165"/>
        <end position="185"/>
    </location>
</feature>
<accession>A0A5N5WM62</accession>
<evidence type="ECO:0000256" key="4">
    <source>
        <dbReference type="ARBA" id="ARBA00023136"/>
    </source>
</evidence>
<reference evidence="8 9" key="1">
    <citation type="submission" date="2019-04" db="EMBL/GenBank/DDBJ databases">
        <title>Friends and foes A comparative genomics study of 23 Aspergillus species from section Flavi.</title>
        <authorList>
            <consortium name="DOE Joint Genome Institute"/>
            <person name="Kjaerbolling I."/>
            <person name="Vesth T."/>
            <person name="Frisvad J.C."/>
            <person name="Nybo J.L."/>
            <person name="Theobald S."/>
            <person name="Kildgaard S."/>
            <person name="Isbrandt T."/>
            <person name="Kuo A."/>
            <person name="Sato A."/>
            <person name="Lyhne E.K."/>
            <person name="Kogle M.E."/>
            <person name="Wiebenga A."/>
            <person name="Kun R.S."/>
            <person name="Lubbers R.J."/>
            <person name="Makela M.R."/>
            <person name="Barry K."/>
            <person name="Chovatia M."/>
            <person name="Clum A."/>
            <person name="Daum C."/>
            <person name="Haridas S."/>
            <person name="He G."/>
            <person name="LaButti K."/>
            <person name="Lipzen A."/>
            <person name="Mondo S."/>
            <person name="Riley R."/>
            <person name="Salamov A."/>
            <person name="Simmons B.A."/>
            <person name="Magnuson J.K."/>
            <person name="Henrissat B."/>
            <person name="Mortensen U.H."/>
            <person name="Larsen T.O."/>
            <person name="Devries R.P."/>
            <person name="Grigoriev I.V."/>
            <person name="Machida M."/>
            <person name="Baker S.E."/>
            <person name="Andersen M.R."/>
        </authorList>
    </citation>
    <scope>NUCLEOTIDE SEQUENCE [LARGE SCALE GENOMIC DNA]</scope>
    <source>
        <strain evidence="8 9">CBS 151.66</strain>
    </source>
</reference>
<protein>
    <recommendedName>
        <fullName evidence="7">Rhodopsin domain-containing protein</fullName>
    </recommendedName>
</protein>
<feature type="transmembrane region" description="Helical" evidence="6">
    <location>
        <begin position="12"/>
        <end position="33"/>
    </location>
</feature>
<evidence type="ECO:0000256" key="5">
    <source>
        <dbReference type="ARBA" id="ARBA00038359"/>
    </source>
</evidence>
<organism evidence="8 9">
    <name type="scientific">Aspergillus leporis</name>
    <dbReference type="NCBI Taxonomy" id="41062"/>
    <lineage>
        <taxon>Eukaryota</taxon>
        <taxon>Fungi</taxon>
        <taxon>Dikarya</taxon>
        <taxon>Ascomycota</taxon>
        <taxon>Pezizomycotina</taxon>
        <taxon>Eurotiomycetes</taxon>
        <taxon>Eurotiomycetidae</taxon>
        <taxon>Eurotiales</taxon>
        <taxon>Aspergillaceae</taxon>
        <taxon>Aspergillus</taxon>
        <taxon>Aspergillus subgen. Circumdati</taxon>
    </lineage>
</organism>
<keyword evidence="2 6" id="KW-0812">Transmembrane</keyword>
<comment type="similarity">
    <text evidence="5">Belongs to the SAT4 family.</text>
</comment>
<dbReference type="EMBL" id="ML732333">
    <property type="protein sequence ID" value="KAB8069638.1"/>
    <property type="molecule type" value="Genomic_DNA"/>
</dbReference>
<dbReference type="PANTHER" id="PTHR33048:SF151">
    <property type="entry name" value="INTEGRAL MEMBRANE PROTEIN"/>
    <property type="match status" value="1"/>
</dbReference>
<feature type="transmembrane region" description="Helical" evidence="6">
    <location>
        <begin position="86"/>
        <end position="111"/>
    </location>
</feature>
<evidence type="ECO:0000256" key="3">
    <source>
        <dbReference type="ARBA" id="ARBA00022989"/>
    </source>
</evidence>
<dbReference type="PANTHER" id="PTHR33048">
    <property type="entry name" value="PTH11-LIKE INTEGRAL MEMBRANE PROTEIN (AFU_ORTHOLOGUE AFUA_5G11245)"/>
    <property type="match status" value="1"/>
</dbReference>
<dbReference type="AlphaFoldDB" id="A0A5N5WM62"/>